<organism evidence="1 2">
    <name type="scientific">Klebsiella pneumoniae</name>
    <dbReference type="NCBI Taxonomy" id="573"/>
    <lineage>
        <taxon>Bacteria</taxon>
        <taxon>Pseudomonadati</taxon>
        <taxon>Pseudomonadota</taxon>
        <taxon>Gammaproteobacteria</taxon>
        <taxon>Enterobacterales</taxon>
        <taxon>Enterobacteriaceae</taxon>
        <taxon>Klebsiella/Raoultella group</taxon>
        <taxon>Klebsiella</taxon>
        <taxon>Klebsiella pneumoniae complex</taxon>
    </lineage>
</organism>
<accession>A0A2X3CME7</accession>
<evidence type="ECO:0000313" key="2">
    <source>
        <dbReference type="Proteomes" id="UP000251123"/>
    </source>
</evidence>
<dbReference type="EMBL" id="UASN01000022">
    <property type="protein sequence ID" value="SQC18088.1"/>
    <property type="molecule type" value="Genomic_DNA"/>
</dbReference>
<evidence type="ECO:0000313" key="1">
    <source>
        <dbReference type="EMBL" id="SQC18088.1"/>
    </source>
</evidence>
<gene>
    <name evidence="1" type="primary">yhjY</name>
    <name evidence="1" type="ORF">NCTC9601_05108</name>
</gene>
<dbReference type="PROSITE" id="PS51257">
    <property type="entry name" value="PROKAR_LIPOPROTEIN"/>
    <property type="match status" value="1"/>
</dbReference>
<protein>
    <submittedName>
        <fullName evidence="1">Putative lipase</fullName>
    </submittedName>
</protein>
<dbReference type="Proteomes" id="UP000251123">
    <property type="component" value="Unassembled WGS sequence"/>
</dbReference>
<name>A0A2X3CME7_KLEPN</name>
<proteinExistence type="predicted"/>
<reference evidence="1 2" key="1">
    <citation type="submission" date="2018-06" db="EMBL/GenBank/DDBJ databases">
        <authorList>
            <consortium name="Pathogen Informatics"/>
            <person name="Doyle S."/>
        </authorList>
    </citation>
    <scope>NUCLEOTIDE SEQUENCE [LARGE SCALE GENOMIC DNA]</scope>
    <source>
        <strain evidence="1 2">NCTC9601</strain>
    </source>
</reference>
<sequence length="237" mass="25728">MIIKKCNGLRGFLIPASVSVWVSCVSGANAWQQEYIAIDTKSNTSERYTWDSDHQPRYEDILAERMKSSETPGGLALNQGLAPPDSGRGLSVGWNYPLANGVTSGPVASLRSDVTAPTVRSAGEAGYVNTLGWRMDYQALWGVHPWAQVSYNQSLASDVWAPMTRAREGGWSDVTLGADMRLGSHVAAWATLSQADNLPSGGKYALFDGGQRQFLIGNCYAFETMWLLLNLSNGAFL</sequence>
<dbReference type="AlphaFoldDB" id="A0A2X3CME7"/>